<dbReference type="EMBL" id="CAXAQS010000621">
    <property type="protein sequence ID" value="CAK9252418.1"/>
    <property type="molecule type" value="Genomic_DNA"/>
</dbReference>
<comment type="caution">
    <text evidence="1">The sequence shown here is derived from an EMBL/GenBank/DDBJ whole genome shotgun (WGS) entry which is preliminary data.</text>
</comment>
<organism evidence="1 2">
    <name type="scientific">Sphagnum jensenii</name>
    <dbReference type="NCBI Taxonomy" id="128206"/>
    <lineage>
        <taxon>Eukaryota</taxon>
        <taxon>Viridiplantae</taxon>
        <taxon>Streptophyta</taxon>
        <taxon>Embryophyta</taxon>
        <taxon>Bryophyta</taxon>
        <taxon>Sphagnophytina</taxon>
        <taxon>Sphagnopsida</taxon>
        <taxon>Sphagnales</taxon>
        <taxon>Sphagnaceae</taxon>
        <taxon>Sphagnum</taxon>
    </lineage>
</organism>
<gene>
    <name evidence="1" type="ORF">CSSPJE1EN1_LOCUS27796</name>
</gene>
<accession>A0ABP0VEX1</accession>
<sequence>MREISICRPSAVMAVSTGGAATSCPQLRRSGGIFYASELLDDTDGRRNYGIHQPRLFQGKVYELQLEPKSRPHISGFAAASAAVV</sequence>
<keyword evidence="2" id="KW-1185">Reference proteome</keyword>
<proteinExistence type="predicted"/>
<reference evidence="1" key="1">
    <citation type="submission" date="2024-02" db="EMBL/GenBank/DDBJ databases">
        <authorList>
            <consortium name="ELIXIR-Norway"/>
            <consortium name="Elixir Norway"/>
        </authorList>
    </citation>
    <scope>NUCLEOTIDE SEQUENCE</scope>
</reference>
<dbReference type="Proteomes" id="UP001497444">
    <property type="component" value="Unassembled WGS sequence"/>
</dbReference>
<name>A0ABP0VEX1_9BRYO</name>
<evidence type="ECO:0000313" key="1">
    <source>
        <dbReference type="EMBL" id="CAK9252418.1"/>
    </source>
</evidence>
<evidence type="ECO:0000313" key="2">
    <source>
        <dbReference type="Proteomes" id="UP001497444"/>
    </source>
</evidence>
<dbReference type="PROSITE" id="PS51257">
    <property type="entry name" value="PROKAR_LIPOPROTEIN"/>
    <property type="match status" value="1"/>
</dbReference>
<protein>
    <submittedName>
        <fullName evidence="1">Uncharacterized protein</fullName>
    </submittedName>
</protein>